<sequence length="346" mass="35450">MPPPPSPLQQGLGALAPALNLQRGPEIGPVTADFTHQECAPPPLPPAAAALGVGSFSGPGSAAGERRLGPSQHCWVSRRLHRLCGPGGQSSGRIPRSASACAAQGAPAPGPGGGRGARGQRPCRSASSRKREPPLSSRTQAQPLPVPPVPSTPQSGGGCRSAAEEAHLAAAAAAEAEGSTEEGSSDPPRRLSAGAGGTQRRGPDGRFPELLLRSSVLTAVPGNQRPNCHSPPASAPAVSASSSYSFLPPPATPPRPGAPPACRASWRHAHRFARARSARPVVARPGPSWRVPPATWWLRGQRPVRPLRGQVGGPRGSKAGMLLRVSAPFRVETSSPRVAALPPLRS</sequence>
<feature type="compositionally biased region" description="Low complexity" evidence="1">
    <location>
        <begin position="230"/>
        <end position="246"/>
    </location>
</feature>
<name>A0A3Q7NYL4_CALUR</name>
<dbReference type="InParanoid" id="A0A3Q7NYL4"/>
<dbReference type="Proteomes" id="UP000286641">
    <property type="component" value="Unplaced"/>
</dbReference>
<feature type="compositionally biased region" description="Pro residues" evidence="1">
    <location>
        <begin position="247"/>
        <end position="259"/>
    </location>
</feature>
<evidence type="ECO:0000256" key="1">
    <source>
        <dbReference type="SAM" id="MobiDB-lite"/>
    </source>
</evidence>
<protein>
    <submittedName>
        <fullName evidence="3">Uncharacterized protein LOC112822970</fullName>
    </submittedName>
</protein>
<keyword evidence="2" id="KW-1185">Reference proteome</keyword>
<feature type="compositionally biased region" description="Low complexity" evidence="1">
    <location>
        <begin position="95"/>
        <end position="107"/>
    </location>
</feature>
<dbReference type="RefSeq" id="XP_025726318.1">
    <property type="nucleotide sequence ID" value="XM_025870533.1"/>
</dbReference>
<evidence type="ECO:0000313" key="2">
    <source>
        <dbReference type="Proteomes" id="UP000286641"/>
    </source>
</evidence>
<reference key="1">
    <citation type="submission" date="2019-01" db="UniProtKB">
        <authorList>
            <consortium name="RefSeq"/>
        </authorList>
    </citation>
    <scope>IDENTIFICATION</scope>
</reference>
<feature type="compositionally biased region" description="Low complexity" evidence="1">
    <location>
        <begin position="168"/>
        <end position="177"/>
    </location>
</feature>
<evidence type="ECO:0000313" key="3">
    <source>
        <dbReference type="RefSeq" id="XP_025726318.1"/>
    </source>
</evidence>
<accession>A0A3Q7NYL4</accession>
<organism evidence="2 3">
    <name type="scientific">Callorhinus ursinus</name>
    <name type="common">Northern fur seal</name>
    <dbReference type="NCBI Taxonomy" id="34884"/>
    <lineage>
        <taxon>Eukaryota</taxon>
        <taxon>Metazoa</taxon>
        <taxon>Chordata</taxon>
        <taxon>Craniata</taxon>
        <taxon>Vertebrata</taxon>
        <taxon>Euteleostomi</taxon>
        <taxon>Mammalia</taxon>
        <taxon>Eutheria</taxon>
        <taxon>Laurasiatheria</taxon>
        <taxon>Carnivora</taxon>
        <taxon>Caniformia</taxon>
        <taxon>Pinnipedia</taxon>
        <taxon>Otariidae</taxon>
        <taxon>Callorhinus</taxon>
    </lineage>
</organism>
<feature type="region of interest" description="Disordered" evidence="1">
    <location>
        <begin position="85"/>
        <end position="264"/>
    </location>
</feature>
<reference evidence="3" key="2">
    <citation type="submission" date="2025-08" db="UniProtKB">
        <authorList>
            <consortium name="RefSeq"/>
        </authorList>
    </citation>
    <scope>IDENTIFICATION</scope>
    <source>
        <tissue evidence="3">Blood</tissue>
    </source>
</reference>
<dbReference type="AlphaFoldDB" id="A0A3Q7NYL4"/>
<proteinExistence type="predicted"/>
<gene>
    <name evidence="3" type="primary">LOC112822970</name>
</gene>
<feature type="region of interest" description="Disordered" evidence="1">
    <location>
        <begin position="24"/>
        <end position="70"/>
    </location>
</feature>